<dbReference type="GO" id="GO:0016614">
    <property type="term" value="F:oxidoreductase activity, acting on CH-OH group of donors"/>
    <property type="evidence" value="ECO:0007669"/>
    <property type="project" value="InterPro"/>
</dbReference>
<reference evidence="4 5" key="1">
    <citation type="submission" date="2019-12" db="EMBL/GenBank/DDBJ databases">
        <title>the WGS of Blastococcus saxobsidens 67B17.</title>
        <authorList>
            <person name="Jiang Z."/>
        </authorList>
    </citation>
    <scope>NUCLEOTIDE SEQUENCE [LARGE SCALE GENOMIC DNA]</scope>
    <source>
        <strain evidence="4 5">67B17</strain>
    </source>
</reference>
<dbReference type="Proteomes" id="UP000479241">
    <property type="component" value="Unassembled WGS sequence"/>
</dbReference>
<dbReference type="Gene3D" id="3.40.50.720">
    <property type="entry name" value="NAD(P)-binding Rossmann-like Domain"/>
    <property type="match status" value="1"/>
</dbReference>
<evidence type="ECO:0000256" key="2">
    <source>
        <dbReference type="SAM" id="Phobius"/>
    </source>
</evidence>
<keyword evidence="2" id="KW-1133">Transmembrane helix</keyword>
<dbReference type="RefSeq" id="WP_158548612.1">
    <property type="nucleotide sequence ID" value="NZ_JAAGWG010000043.1"/>
</dbReference>
<evidence type="ECO:0000313" key="4">
    <source>
        <dbReference type="EMBL" id="NEK87809.1"/>
    </source>
</evidence>
<evidence type="ECO:0000256" key="1">
    <source>
        <dbReference type="SAM" id="MobiDB-lite"/>
    </source>
</evidence>
<dbReference type="InterPro" id="IPR022674">
    <property type="entry name" value="G6P_DH_NAD-bd"/>
</dbReference>
<proteinExistence type="predicted"/>
<dbReference type="GO" id="GO:0050661">
    <property type="term" value="F:NADP binding"/>
    <property type="evidence" value="ECO:0007669"/>
    <property type="project" value="InterPro"/>
</dbReference>
<dbReference type="SUPFAM" id="SSF51735">
    <property type="entry name" value="NAD(P)-binding Rossmann-fold domains"/>
    <property type="match status" value="1"/>
</dbReference>
<sequence>MPSTLLLLSAGGDLSRRYLLPALAHLQRAGRLPDALTIIGVGREDGDDDAFRQQAAAALAEHAAEVDFAHRAALCRQLRYVAADVTSAEDLRPIVRCADGPVLVYLALPHTLFAATVTALLALGGDSLTGFALALILGTIAGTISTVSVAVPLTVALDRRWPPRPEAPVAAGRRTSSPRREDGAVV</sequence>
<evidence type="ECO:0000313" key="5">
    <source>
        <dbReference type="Proteomes" id="UP000479241"/>
    </source>
</evidence>
<dbReference type="SUPFAM" id="SSF82866">
    <property type="entry name" value="Multidrug efflux transporter AcrB transmembrane domain"/>
    <property type="match status" value="1"/>
</dbReference>
<feature type="region of interest" description="Disordered" evidence="1">
    <location>
        <begin position="166"/>
        <end position="186"/>
    </location>
</feature>
<dbReference type="AlphaFoldDB" id="A0A6L9W7M9"/>
<evidence type="ECO:0000259" key="3">
    <source>
        <dbReference type="Pfam" id="PF00479"/>
    </source>
</evidence>
<gene>
    <name evidence="4" type="ORF">GCU60_18885</name>
</gene>
<keyword evidence="2" id="KW-0812">Transmembrane</keyword>
<dbReference type="InterPro" id="IPR036291">
    <property type="entry name" value="NAD(P)-bd_dom_sf"/>
</dbReference>
<name>A0A6L9W7M9_9ACTN</name>
<dbReference type="GO" id="GO:0006006">
    <property type="term" value="P:glucose metabolic process"/>
    <property type="evidence" value="ECO:0007669"/>
    <property type="project" value="InterPro"/>
</dbReference>
<dbReference type="EMBL" id="JAAGWG010000043">
    <property type="protein sequence ID" value="NEK87809.1"/>
    <property type="molecule type" value="Genomic_DNA"/>
</dbReference>
<accession>A0A6L9W7M9</accession>
<feature type="transmembrane region" description="Helical" evidence="2">
    <location>
        <begin position="102"/>
        <end position="125"/>
    </location>
</feature>
<feature type="transmembrane region" description="Helical" evidence="2">
    <location>
        <begin position="131"/>
        <end position="157"/>
    </location>
</feature>
<protein>
    <recommendedName>
        <fullName evidence="3">Glucose-6-phosphate dehydrogenase NAD-binding domain-containing protein</fullName>
    </recommendedName>
</protein>
<organism evidence="4 5">
    <name type="scientific">Blastococcus saxobsidens</name>
    <dbReference type="NCBI Taxonomy" id="138336"/>
    <lineage>
        <taxon>Bacteria</taxon>
        <taxon>Bacillati</taxon>
        <taxon>Actinomycetota</taxon>
        <taxon>Actinomycetes</taxon>
        <taxon>Geodermatophilales</taxon>
        <taxon>Geodermatophilaceae</taxon>
        <taxon>Blastococcus</taxon>
    </lineage>
</organism>
<keyword evidence="2" id="KW-0472">Membrane</keyword>
<feature type="domain" description="Glucose-6-phosphate dehydrogenase NAD-binding" evidence="3">
    <location>
        <begin position="8"/>
        <end position="120"/>
    </location>
</feature>
<dbReference type="Pfam" id="PF00479">
    <property type="entry name" value="G6PD_N"/>
    <property type="match status" value="1"/>
</dbReference>
<comment type="caution">
    <text evidence="4">The sequence shown here is derived from an EMBL/GenBank/DDBJ whole genome shotgun (WGS) entry which is preliminary data.</text>
</comment>